<feature type="transmembrane region" description="Helical" evidence="1">
    <location>
        <begin position="188"/>
        <end position="211"/>
    </location>
</feature>
<sequence length="234" mass="27636">MTIEQKNEIRQYLLSKKLPVDLLMEVEDHFISQINEVQAEKNLSFDEAFNVAIISWYDDLKLSWDGNWSLEDTSVLIKKSTRQKLYPILKKSFVVAVLCQAVMILCYSTVPFNVFRISFGILILLIMVFPLIIYIKEKKYFDLPKKYKNIRLSAYQDLVTVFFILPMSSGWLFRFVFEVNDGFLDLNFMKGIVVNFLFAFFFFFEATIIIAQQKYLEMIKNIVPYLHENFKVSN</sequence>
<name>A0A1N6IZW2_9FLAO</name>
<keyword evidence="1" id="KW-0812">Transmembrane</keyword>
<keyword evidence="1" id="KW-1133">Transmembrane helix</keyword>
<dbReference type="RefSeq" id="WP_074232128.1">
    <property type="nucleotide sequence ID" value="NZ_FSRQ01000005.1"/>
</dbReference>
<dbReference type="Proteomes" id="UP000184782">
    <property type="component" value="Unassembled WGS sequence"/>
</dbReference>
<dbReference type="OrthoDB" id="1247773at2"/>
<accession>A0A1N6IZW2</accession>
<evidence type="ECO:0000313" key="2">
    <source>
        <dbReference type="EMBL" id="SIO37545.1"/>
    </source>
</evidence>
<gene>
    <name evidence="2" type="ORF">SAMN05421769_3979</name>
</gene>
<feature type="transmembrane region" description="Helical" evidence="1">
    <location>
        <begin position="155"/>
        <end position="176"/>
    </location>
</feature>
<dbReference type="EMBL" id="FSRQ01000005">
    <property type="protein sequence ID" value="SIO37545.1"/>
    <property type="molecule type" value="Genomic_DNA"/>
</dbReference>
<keyword evidence="1" id="KW-0472">Membrane</keyword>
<proteinExistence type="predicted"/>
<organism evidence="2 3">
    <name type="scientific">Chryseobacterium scophthalmum</name>
    <dbReference type="NCBI Taxonomy" id="59733"/>
    <lineage>
        <taxon>Bacteria</taxon>
        <taxon>Pseudomonadati</taxon>
        <taxon>Bacteroidota</taxon>
        <taxon>Flavobacteriia</taxon>
        <taxon>Flavobacteriales</taxon>
        <taxon>Weeksellaceae</taxon>
        <taxon>Chryseobacterium group</taxon>
        <taxon>Chryseobacterium</taxon>
    </lineage>
</organism>
<evidence type="ECO:0000313" key="3">
    <source>
        <dbReference type="Proteomes" id="UP000184782"/>
    </source>
</evidence>
<reference evidence="3" key="1">
    <citation type="submission" date="2016-12" db="EMBL/GenBank/DDBJ databases">
        <authorList>
            <person name="Varghese N."/>
            <person name="Submissions S."/>
        </authorList>
    </citation>
    <scope>NUCLEOTIDE SEQUENCE [LARGE SCALE GENOMIC DNA]</scope>
    <source>
        <strain evidence="3">DSM 16779</strain>
    </source>
</reference>
<feature type="transmembrane region" description="Helical" evidence="1">
    <location>
        <begin position="116"/>
        <end position="135"/>
    </location>
</feature>
<evidence type="ECO:0000256" key="1">
    <source>
        <dbReference type="SAM" id="Phobius"/>
    </source>
</evidence>
<protein>
    <submittedName>
        <fullName evidence="2">Uncharacterized protein</fullName>
    </submittedName>
</protein>
<keyword evidence="3" id="KW-1185">Reference proteome</keyword>
<feature type="transmembrane region" description="Helical" evidence="1">
    <location>
        <begin position="88"/>
        <end position="110"/>
    </location>
</feature>
<dbReference type="STRING" id="59733.SAMN05421769_3979"/>
<dbReference type="AlphaFoldDB" id="A0A1N6IZW2"/>